<evidence type="ECO:0000256" key="6">
    <source>
        <dbReference type="ARBA" id="ARBA00022801"/>
    </source>
</evidence>
<dbReference type="InterPro" id="IPR036286">
    <property type="entry name" value="LexA/Signal_pep-like_sf"/>
</dbReference>
<proteinExistence type="inferred from homology"/>
<dbReference type="PROSITE" id="PS00761">
    <property type="entry name" value="SPASE_I_3"/>
    <property type="match status" value="1"/>
</dbReference>
<dbReference type="NCBIfam" id="TIGR02227">
    <property type="entry name" value="sigpep_I_bact"/>
    <property type="match status" value="1"/>
</dbReference>
<dbReference type="InterPro" id="IPR019758">
    <property type="entry name" value="Pept_S26A_signal_pept_1_CS"/>
</dbReference>
<dbReference type="GO" id="GO:0009003">
    <property type="term" value="F:signal peptidase activity"/>
    <property type="evidence" value="ECO:0007669"/>
    <property type="project" value="UniProtKB-EC"/>
</dbReference>
<evidence type="ECO:0000256" key="7">
    <source>
        <dbReference type="ARBA" id="ARBA00022946"/>
    </source>
</evidence>
<evidence type="ECO:0000256" key="8">
    <source>
        <dbReference type="ARBA" id="ARBA00023136"/>
    </source>
</evidence>
<dbReference type="EMBL" id="JAHHIF010000034">
    <property type="protein sequence ID" value="MBW4547058.1"/>
    <property type="molecule type" value="Genomic_DNA"/>
</dbReference>
<comment type="subcellular location">
    <subcellularLocation>
        <location evidence="2">Cell membrane</location>
        <topology evidence="2">Single-pass type II membrane protein</topology>
    </subcellularLocation>
    <subcellularLocation>
        <location evidence="11">Membrane</location>
        <topology evidence="11">Single-pass type II membrane protein</topology>
    </subcellularLocation>
</comment>
<evidence type="ECO:0000256" key="10">
    <source>
        <dbReference type="RuleBase" id="RU003993"/>
    </source>
</evidence>
<dbReference type="GO" id="GO:0005886">
    <property type="term" value="C:plasma membrane"/>
    <property type="evidence" value="ECO:0007669"/>
    <property type="project" value="UniProtKB-SubCell"/>
</dbReference>
<evidence type="ECO:0000256" key="2">
    <source>
        <dbReference type="ARBA" id="ARBA00004401"/>
    </source>
</evidence>
<organism evidence="14 15">
    <name type="scientific">Symplocastrum torsivum CPER-KK1</name>
    <dbReference type="NCBI Taxonomy" id="450513"/>
    <lineage>
        <taxon>Bacteria</taxon>
        <taxon>Bacillati</taxon>
        <taxon>Cyanobacteriota</taxon>
        <taxon>Cyanophyceae</taxon>
        <taxon>Oscillatoriophycideae</taxon>
        <taxon>Oscillatoriales</taxon>
        <taxon>Microcoleaceae</taxon>
        <taxon>Symplocastrum</taxon>
    </lineage>
</organism>
<dbReference type="PANTHER" id="PTHR43390">
    <property type="entry name" value="SIGNAL PEPTIDASE I"/>
    <property type="match status" value="1"/>
</dbReference>
<feature type="active site" evidence="9">
    <location>
        <position position="131"/>
    </location>
</feature>
<feature type="region of interest" description="Disordered" evidence="12">
    <location>
        <begin position="1"/>
        <end position="20"/>
    </location>
</feature>
<dbReference type="InterPro" id="IPR019757">
    <property type="entry name" value="Pept_S26A_signal_pept_1_Lys-AS"/>
</dbReference>
<name>A0A951PQW7_9CYAN</name>
<dbReference type="Gene3D" id="2.10.109.10">
    <property type="entry name" value="Umud Fragment, subunit A"/>
    <property type="match status" value="1"/>
</dbReference>
<dbReference type="PRINTS" id="PR00727">
    <property type="entry name" value="LEADERPTASE"/>
</dbReference>
<feature type="transmembrane region" description="Helical" evidence="10">
    <location>
        <begin position="54"/>
        <end position="71"/>
    </location>
</feature>
<dbReference type="EC" id="3.4.21.89" evidence="4 10"/>
<keyword evidence="6 10" id="KW-0378">Hydrolase</keyword>
<keyword evidence="10" id="KW-1133">Transmembrane helix</keyword>
<dbReference type="InterPro" id="IPR019533">
    <property type="entry name" value="Peptidase_S26"/>
</dbReference>
<dbReference type="PROSITE" id="PS00760">
    <property type="entry name" value="SPASE_I_2"/>
    <property type="match status" value="1"/>
</dbReference>
<dbReference type="GO" id="GO:0004252">
    <property type="term" value="F:serine-type endopeptidase activity"/>
    <property type="evidence" value="ECO:0007669"/>
    <property type="project" value="InterPro"/>
</dbReference>
<comment type="caution">
    <text evidence="14">The sequence shown here is derived from an EMBL/GenBank/DDBJ whole genome shotgun (WGS) entry which is preliminary data.</text>
</comment>
<reference evidence="14" key="2">
    <citation type="journal article" date="2022" name="Microbiol. Resour. Announc.">
        <title>Metagenome Sequencing to Explore Phylogenomics of Terrestrial Cyanobacteria.</title>
        <authorList>
            <person name="Ward R.D."/>
            <person name="Stajich J.E."/>
            <person name="Johansen J.R."/>
            <person name="Huntemann M."/>
            <person name="Clum A."/>
            <person name="Foster B."/>
            <person name="Foster B."/>
            <person name="Roux S."/>
            <person name="Palaniappan K."/>
            <person name="Varghese N."/>
            <person name="Mukherjee S."/>
            <person name="Reddy T.B.K."/>
            <person name="Daum C."/>
            <person name="Copeland A."/>
            <person name="Chen I.A."/>
            <person name="Ivanova N.N."/>
            <person name="Kyrpides N.C."/>
            <person name="Shapiro N."/>
            <person name="Eloe-Fadrosh E.A."/>
            <person name="Pietrasiak N."/>
        </authorList>
    </citation>
    <scope>NUCLEOTIDE SEQUENCE</scope>
    <source>
        <strain evidence="14">CPER-KK1</strain>
    </source>
</reference>
<evidence type="ECO:0000256" key="11">
    <source>
        <dbReference type="RuleBase" id="RU362042"/>
    </source>
</evidence>
<dbReference type="Proteomes" id="UP000753908">
    <property type="component" value="Unassembled WGS sequence"/>
</dbReference>
<dbReference type="FunFam" id="2.10.109.10:FF:000012">
    <property type="entry name" value="Peptidase/ serine-type peptidase"/>
    <property type="match status" value="1"/>
</dbReference>
<dbReference type="GO" id="GO:0006465">
    <property type="term" value="P:signal peptide processing"/>
    <property type="evidence" value="ECO:0007669"/>
    <property type="project" value="InterPro"/>
</dbReference>
<accession>A0A951PQW7</accession>
<gene>
    <name evidence="14" type="primary">lepB</name>
    <name evidence="14" type="ORF">KME25_21840</name>
</gene>
<protein>
    <recommendedName>
        <fullName evidence="4 10">Signal peptidase I</fullName>
        <ecNumber evidence="4 10">3.4.21.89</ecNumber>
    </recommendedName>
</protein>
<feature type="active site" evidence="9">
    <location>
        <position position="81"/>
    </location>
</feature>
<evidence type="ECO:0000259" key="13">
    <source>
        <dbReference type="Pfam" id="PF10502"/>
    </source>
</evidence>
<evidence type="ECO:0000313" key="15">
    <source>
        <dbReference type="Proteomes" id="UP000753908"/>
    </source>
</evidence>
<sequence length="219" mass="24517">MALEKKNASAASQSPGLANSTSEKITLGQASAATQETEKVNRQSKFWQQTRENLQIIAIALALALFIRAFVAEPRYIPSDSMLPTLEVGDRLVVEKVSYYFRPPATGEIVVFDPPQQLQIQGYAKDQAFIKRVIGTPGQTVQVQDGKVYINGRSLNENYIAEPPAYQMEPVQVPEDQLFVMGDNRNNSNDSHVWGFLPKQNVIGHACYRFWPFSRIGRV</sequence>
<dbReference type="InterPro" id="IPR000223">
    <property type="entry name" value="Pept_S26A_signal_pept_1"/>
</dbReference>
<evidence type="ECO:0000256" key="1">
    <source>
        <dbReference type="ARBA" id="ARBA00000677"/>
    </source>
</evidence>
<evidence type="ECO:0000256" key="3">
    <source>
        <dbReference type="ARBA" id="ARBA00009370"/>
    </source>
</evidence>
<feature type="domain" description="Peptidase S26" evidence="13">
    <location>
        <begin position="52"/>
        <end position="211"/>
    </location>
</feature>
<dbReference type="Pfam" id="PF10502">
    <property type="entry name" value="Peptidase_S26"/>
    <property type="match status" value="1"/>
</dbReference>
<keyword evidence="7" id="KW-0809">Transit peptide</keyword>
<dbReference type="CDD" id="cd06530">
    <property type="entry name" value="S26_SPase_I"/>
    <property type="match status" value="1"/>
</dbReference>
<dbReference type="PANTHER" id="PTHR43390:SF1">
    <property type="entry name" value="CHLOROPLAST PROCESSING PEPTIDASE"/>
    <property type="match status" value="1"/>
</dbReference>
<evidence type="ECO:0000256" key="12">
    <source>
        <dbReference type="SAM" id="MobiDB-lite"/>
    </source>
</evidence>
<dbReference type="PROSITE" id="PS00501">
    <property type="entry name" value="SPASE_I_1"/>
    <property type="match status" value="1"/>
</dbReference>
<evidence type="ECO:0000256" key="9">
    <source>
        <dbReference type="PIRSR" id="PIRSR600223-1"/>
    </source>
</evidence>
<evidence type="ECO:0000256" key="5">
    <source>
        <dbReference type="ARBA" id="ARBA00022670"/>
    </source>
</evidence>
<keyword evidence="5 10" id="KW-0645">Protease</keyword>
<reference evidence="14" key="1">
    <citation type="submission" date="2021-05" db="EMBL/GenBank/DDBJ databases">
        <authorList>
            <person name="Pietrasiak N."/>
            <person name="Ward R."/>
            <person name="Stajich J.E."/>
            <person name="Kurbessoian T."/>
        </authorList>
    </citation>
    <scope>NUCLEOTIDE SEQUENCE</scope>
    <source>
        <strain evidence="14">CPER-KK1</strain>
    </source>
</reference>
<keyword evidence="8 10" id="KW-0472">Membrane</keyword>
<dbReference type="AlphaFoldDB" id="A0A951PQW7"/>
<dbReference type="InterPro" id="IPR019756">
    <property type="entry name" value="Pept_S26A_signal_pept_1_Ser-AS"/>
</dbReference>
<comment type="catalytic activity">
    <reaction evidence="1 10">
        <text>Cleavage of hydrophobic, N-terminal signal or leader sequences from secreted and periplasmic proteins.</text>
        <dbReference type="EC" id="3.4.21.89"/>
    </reaction>
</comment>
<evidence type="ECO:0000256" key="4">
    <source>
        <dbReference type="ARBA" id="ARBA00013208"/>
    </source>
</evidence>
<evidence type="ECO:0000313" key="14">
    <source>
        <dbReference type="EMBL" id="MBW4547058.1"/>
    </source>
</evidence>
<comment type="similarity">
    <text evidence="3 11">Belongs to the peptidase S26 family.</text>
</comment>
<dbReference type="SUPFAM" id="SSF51306">
    <property type="entry name" value="LexA/Signal peptidase"/>
    <property type="match status" value="1"/>
</dbReference>
<keyword evidence="10" id="KW-0812">Transmembrane</keyword>
<feature type="compositionally biased region" description="Polar residues" evidence="12">
    <location>
        <begin position="9"/>
        <end position="20"/>
    </location>
</feature>